<keyword evidence="2" id="KW-0472">Membrane</keyword>
<feature type="transmembrane region" description="Helical" evidence="2">
    <location>
        <begin position="6"/>
        <end position="28"/>
    </location>
</feature>
<evidence type="ECO:0000313" key="3">
    <source>
        <dbReference type="EMBL" id="ANH40486.1"/>
    </source>
</evidence>
<keyword evidence="2" id="KW-1133">Transmembrane helix</keyword>
<dbReference type="Proteomes" id="UP000077868">
    <property type="component" value="Chromosome"/>
</dbReference>
<dbReference type="PATRIC" id="fig|1300347.3.peg.4099"/>
<evidence type="ECO:0000313" key="4">
    <source>
        <dbReference type="Proteomes" id="UP000077868"/>
    </source>
</evidence>
<dbReference type="RefSeq" id="WP_068113854.1">
    <property type="nucleotide sequence ID" value="NZ_CP015079.1"/>
</dbReference>
<keyword evidence="4" id="KW-1185">Reference proteome</keyword>
<dbReference type="EMBL" id="CP015079">
    <property type="protein sequence ID" value="ANH40486.1"/>
    <property type="molecule type" value="Genomic_DNA"/>
</dbReference>
<dbReference type="KEGG" id="ndk:I601_4091"/>
<evidence type="ECO:0000256" key="1">
    <source>
        <dbReference type="SAM" id="MobiDB-lite"/>
    </source>
</evidence>
<sequence length="95" mass="9862">MSWWGIIAIFVGIPVAVCVGVGTLVFWLTENRVPDGLAAAREQDSSSATAAAQNEPGDQPEATPQDRSADPPAEHGPIVDPEGDGECGGMYGDTH</sequence>
<reference evidence="3 4" key="1">
    <citation type="submission" date="2016-03" db="EMBL/GenBank/DDBJ databases">
        <title>Complete genome sequence of a soil Actinobacterium, Nocardioides dokdonensis FR1436.</title>
        <authorList>
            <person name="Kwon S.-K."/>
            <person name="Kim K."/>
            <person name="Kim J.F."/>
        </authorList>
    </citation>
    <scope>NUCLEOTIDE SEQUENCE [LARGE SCALE GENOMIC DNA]</scope>
    <source>
        <strain evidence="3 4">FR1436</strain>
    </source>
</reference>
<dbReference type="OrthoDB" id="3784166at2"/>
<name>A0A1A9GQX0_9ACTN</name>
<evidence type="ECO:0000256" key="2">
    <source>
        <dbReference type="SAM" id="Phobius"/>
    </source>
</evidence>
<keyword evidence="2" id="KW-0812">Transmembrane</keyword>
<organism evidence="3 4">
    <name type="scientific">Nocardioides dokdonensis FR1436</name>
    <dbReference type="NCBI Taxonomy" id="1300347"/>
    <lineage>
        <taxon>Bacteria</taxon>
        <taxon>Bacillati</taxon>
        <taxon>Actinomycetota</taxon>
        <taxon>Actinomycetes</taxon>
        <taxon>Propionibacteriales</taxon>
        <taxon>Nocardioidaceae</taxon>
        <taxon>Nocardioides</taxon>
    </lineage>
</organism>
<feature type="region of interest" description="Disordered" evidence="1">
    <location>
        <begin position="38"/>
        <end position="95"/>
    </location>
</feature>
<gene>
    <name evidence="3" type="ORF">I601_4091</name>
</gene>
<accession>A0A1A9GQX0</accession>
<proteinExistence type="predicted"/>
<feature type="compositionally biased region" description="Gly residues" evidence="1">
    <location>
        <begin position="86"/>
        <end position="95"/>
    </location>
</feature>
<protein>
    <submittedName>
        <fullName evidence="3">Uncharacterized protein</fullName>
    </submittedName>
</protein>
<dbReference type="AlphaFoldDB" id="A0A1A9GQX0"/>